<organism evidence="1 2">
    <name type="scientific">Pelovirga terrestris</name>
    <dbReference type="NCBI Taxonomy" id="2771352"/>
    <lineage>
        <taxon>Bacteria</taxon>
        <taxon>Pseudomonadati</taxon>
        <taxon>Thermodesulfobacteriota</taxon>
        <taxon>Desulfuromonadia</taxon>
        <taxon>Geobacterales</taxon>
        <taxon>Geobacteraceae</taxon>
        <taxon>Pelovirga</taxon>
    </lineage>
</organism>
<evidence type="ECO:0000313" key="1">
    <source>
        <dbReference type="EMBL" id="MBD1400679.1"/>
    </source>
</evidence>
<dbReference type="RefSeq" id="WP_191155465.1">
    <property type="nucleotide sequence ID" value="NZ_JACWUN010000008.1"/>
</dbReference>
<keyword evidence="2" id="KW-1185">Reference proteome</keyword>
<proteinExistence type="predicted"/>
<dbReference type="AlphaFoldDB" id="A0A8J6UPF0"/>
<dbReference type="Proteomes" id="UP000632828">
    <property type="component" value="Unassembled WGS sequence"/>
</dbReference>
<accession>A0A8J6UPF0</accession>
<sequence>MALLMLMFPVAADARGLFLQRPFPSYHEMPKWDINLGYRYEDFTRKTPQSTTTTSTHRFTEGFTMTTRGFSYHPALINYTLSLSPSWEQERRRARDGSRSSGNRVRLEYGIDGTLLALKPFATEFFAESTRETRASTFGITTELDTTRYGLSLTLPWWQESFPLRVRYRHQTTDRTTADAPTSTTNTDSWFIDGAQIKERSVTSLSASYSLDQTSGGVRDGRSEVTNGQFQNTLFLTEDLQLRLVSRLRGRWTETQFGTRNDNLRLNEELLWNREHSANLTSDYAARYEYQRNNDQREQRFELNSGLRHQLYENLTTTLRGRAQREIGSTRDQDTYQGNFDMNYNRRIPTGNVNLYQRQEYRYDKRFVTGGSEILDLTGCDELSSDSCKLTLGENAQRINRDTLELRSFDGDIIFNLGSDYEIDFEGDRVFITLSADPLGQIFGDPPLEQLRVSYDYLLTDNYDATTRTQTYGGRLDFLHYWNIHGQTQRSKENFISGIPPDELEDDRSYIVGFGWARPFGSIILNTSGSYSDSRSATTASESYNATAGLVKRFAGGSIMTNSASYQQTDGYAQRLVEDEERHSDEDSKQYNLLAAFDIQLREDRLLRLQWEYEHLDSNEEFFEERSEDSVRLLSSIRLGRNTSAALSGRYTKADISRTSKTGMETRDEERILIRGNVVRQLDQHSRLKLDGSYQSRSTIRRREETTDQKLETYIFSAGYEYRLGWITLAADYRYRNERRPHDGTSTINNSVLLSLKRALN</sequence>
<dbReference type="EMBL" id="JACWUN010000008">
    <property type="protein sequence ID" value="MBD1400679.1"/>
    <property type="molecule type" value="Genomic_DNA"/>
</dbReference>
<dbReference type="SUPFAM" id="SSF56935">
    <property type="entry name" value="Porins"/>
    <property type="match status" value="1"/>
</dbReference>
<gene>
    <name evidence="1" type="ORF">ICT70_08365</name>
</gene>
<name>A0A8J6UPF0_9BACT</name>
<reference evidence="1" key="1">
    <citation type="submission" date="2020-09" db="EMBL/GenBank/DDBJ databases">
        <title>Pelobacter alkaliphilus sp. nov., a novel anaerobic arsenate-reducing bacterium from terrestrial mud volcano.</title>
        <authorList>
            <person name="Khomyakova M.A."/>
            <person name="Merkel A.Y."/>
            <person name="Slobodkin A.I."/>
        </authorList>
    </citation>
    <scope>NUCLEOTIDE SEQUENCE</scope>
    <source>
        <strain evidence="1">M08fum</strain>
    </source>
</reference>
<protein>
    <submittedName>
        <fullName evidence="1">Uncharacterized protein</fullName>
    </submittedName>
</protein>
<evidence type="ECO:0000313" key="2">
    <source>
        <dbReference type="Proteomes" id="UP000632828"/>
    </source>
</evidence>
<comment type="caution">
    <text evidence="1">The sequence shown here is derived from an EMBL/GenBank/DDBJ whole genome shotgun (WGS) entry which is preliminary data.</text>
</comment>